<reference evidence="2 3" key="1">
    <citation type="submission" date="2016-10" db="EMBL/GenBank/DDBJ databases">
        <authorList>
            <person name="de Groot N.N."/>
        </authorList>
    </citation>
    <scope>NUCLEOTIDE SEQUENCE [LARGE SCALE GENOMIC DNA]</scope>
    <source>
        <strain evidence="2 3">CGMCC 1.10449</strain>
    </source>
</reference>
<protein>
    <submittedName>
        <fullName evidence="2">Uncharacterized protein</fullName>
    </submittedName>
</protein>
<name>A0A1H0XZI0_9BACI</name>
<evidence type="ECO:0000313" key="2">
    <source>
        <dbReference type="EMBL" id="SDQ08283.1"/>
    </source>
</evidence>
<evidence type="ECO:0000256" key="1">
    <source>
        <dbReference type="SAM" id="Phobius"/>
    </source>
</evidence>
<dbReference type="Proteomes" id="UP000199444">
    <property type="component" value="Unassembled WGS sequence"/>
</dbReference>
<gene>
    <name evidence="2" type="ORF">SAMN05216231_0325</name>
</gene>
<feature type="transmembrane region" description="Helical" evidence="1">
    <location>
        <begin position="12"/>
        <end position="40"/>
    </location>
</feature>
<dbReference type="EMBL" id="FNKD01000001">
    <property type="protein sequence ID" value="SDQ08283.1"/>
    <property type="molecule type" value="Genomic_DNA"/>
</dbReference>
<evidence type="ECO:0000313" key="3">
    <source>
        <dbReference type="Proteomes" id="UP000199444"/>
    </source>
</evidence>
<keyword evidence="1" id="KW-0472">Membrane</keyword>
<accession>A0A1H0XZI0</accession>
<keyword evidence="3" id="KW-1185">Reference proteome</keyword>
<keyword evidence="1" id="KW-0812">Transmembrane</keyword>
<sequence length="67" mass="7976">MHFLKVLKNSRVFRILTTSVAWSTIILLFFFIAAIVYLLIMDYFYNEDKDKFNQNGEEITLQSSYQS</sequence>
<dbReference type="AlphaFoldDB" id="A0A1H0XZI0"/>
<organism evidence="2 3">
    <name type="scientific">Virgibacillus salinus</name>
    <dbReference type="NCBI Taxonomy" id="553311"/>
    <lineage>
        <taxon>Bacteria</taxon>
        <taxon>Bacillati</taxon>
        <taxon>Bacillota</taxon>
        <taxon>Bacilli</taxon>
        <taxon>Bacillales</taxon>
        <taxon>Bacillaceae</taxon>
        <taxon>Virgibacillus</taxon>
    </lineage>
</organism>
<keyword evidence="1" id="KW-1133">Transmembrane helix</keyword>
<proteinExistence type="predicted"/>